<sequence length="187" mass="19681">MIFKRKNGKIKQRGSSLIESLVSLVVLSFGTIGVAGLQVTSKQANLEAQQQLIATFLANDMVEKMRNNSGVLDTYAGENVGGSSISSQPLPNCSGVNACTAVQLASQDRWLWEQGIDGATIKKGIINTGGLVSPKGCISNNNGQVQIVISWYGKDSLSDVGTGTNGVSDCGTAGDNRRQIVIDTFIS</sequence>
<feature type="domain" description="Type IV pilin Tt1218-like" evidence="2">
    <location>
        <begin position="37"/>
        <end position="110"/>
    </location>
</feature>
<keyword evidence="1" id="KW-0472">Membrane</keyword>
<reference evidence="3" key="1">
    <citation type="submission" date="2018-06" db="EMBL/GenBank/DDBJ databases">
        <authorList>
            <person name="Zhirakovskaya E."/>
        </authorList>
    </citation>
    <scope>NUCLEOTIDE SEQUENCE</scope>
</reference>
<accession>A0A3B0Z4S1</accession>
<protein>
    <recommendedName>
        <fullName evidence="2">Type IV pilin Tt1218-like domain-containing protein</fullName>
    </recommendedName>
</protein>
<keyword evidence="1" id="KW-0812">Transmembrane</keyword>
<dbReference type="EMBL" id="UOFO01000143">
    <property type="protein sequence ID" value="VAW88328.1"/>
    <property type="molecule type" value="Genomic_DNA"/>
</dbReference>
<dbReference type="InterPro" id="IPR054402">
    <property type="entry name" value="Tt1218-like_dom"/>
</dbReference>
<evidence type="ECO:0000256" key="1">
    <source>
        <dbReference type="SAM" id="Phobius"/>
    </source>
</evidence>
<dbReference type="AlphaFoldDB" id="A0A3B0Z4S1"/>
<evidence type="ECO:0000313" key="3">
    <source>
        <dbReference type="EMBL" id="VAW88328.1"/>
    </source>
</evidence>
<feature type="transmembrane region" description="Helical" evidence="1">
    <location>
        <begin position="21"/>
        <end position="39"/>
    </location>
</feature>
<dbReference type="Pfam" id="PF22150">
    <property type="entry name" value="Tt1218-like"/>
    <property type="match status" value="1"/>
</dbReference>
<keyword evidence="1" id="KW-1133">Transmembrane helix</keyword>
<dbReference type="InterPro" id="IPR013362">
    <property type="entry name" value="Pilus_4_PilV"/>
</dbReference>
<evidence type="ECO:0000259" key="2">
    <source>
        <dbReference type="Pfam" id="PF22150"/>
    </source>
</evidence>
<gene>
    <name evidence="3" type="ORF">MNBD_GAMMA16-678</name>
</gene>
<dbReference type="NCBIfam" id="TIGR02523">
    <property type="entry name" value="type_IV_pilV"/>
    <property type="match status" value="1"/>
</dbReference>
<name>A0A3B0Z4S1_9ZZZZ</name>
<organism evidence="3">
    <name type="scientific">hydrothermal vent metagenome</name>
    <dbReference type="NCBI Taxonomy" id="652676"/>
    <lineage>
        <taxon>unclassified sequences</taxon>
        <taxon>metagenomes</taxon>
        <taxon>ecological metagenomes</taxon>
    </lineage>
</organism>
<proteinExistence type="predicted"/>